<feature type="compositionally biased region" description="Low complexity" evidence="1">
    <location>
        <begin position="152"/>
        <end position="167"/>
    </location>
</feature>
<organism evidence="3 4">
    <name type="scientific">Senna tora</name>
    <dbReference type="NCBI Taxonomy" id="362788"/>
    <lineage>
        <taxon>Eukaryota</taxon>
        <taxon>Viridiplantae</taxon>
        <taxon>Streptophyta</taxon>
        <taxon>Embryophyta</taxon>
        <taxon>Tracheophyta</taxon>
        <taxon>Spermatophyta</taxon>
        <taxon>Magnoliopsida</taxon>
        <taxon>eudicotyledons</taxon>
        <taxon>Gunneridae</taxon>
        <taxon>Pentapetalae</taxon>
        <taxon>rosids</taxon>
        <taxon>fabids</taxon>
        <taxon>Fabales</taxon>
        <taxon>Fabaceae</taxon>
        <taxon>Caesalpinioideae</taxon>
        <taxon>Cassia clade</taxon>
        <taxon>Senna</taxon>
    </lineage>
</organism>
<feature type="region of interest" description="Disordered" evidence="1">
    <location>
        <begin position="68"/>
        <end position="123"/>
    </location>
</feature>
<dbReference type="OrthoDB" id="909678at2759"/>
<keyword evidence="2" id="KW-0812">Transmembrane</keyword>
<feature type="region of interest" description="Disordered" evidence="1">
    <location>
        <begin position="211"/>
        <end position="235"/>
    </location>
</feature>
<name>A0A834T0L8_9FABA</name>
<gene>
    <name evidence="3" type="ORF">G2W53_038965</name>
</gene>
<comment type="caution">
    <text evidence="3">The sequence shown here is derived from an EMBL/GenBank/DDBJ whole genome shotgun (WGS) entry which is preliminary data.</text>
</comment>
<accession>A0A834T0L8</accession>
<sequence length="235" mass="25224">MARDKDSEVDLESGLVIEEDDLKKASTLDYAKQGTTLFAKFSGMFSGDCLKGDDMSILYCSESNSSEVSDVDVEETSKSLMGKDSVGCEMKTPVKEKRKKASNKKAPKPPRPPRSPSLDAADQKLIREITELTMLKRARIERMKAMRKAKSVRSSSSLSSSSSSSSNSSMISLVFTIMFCIVLFFQGMSSGTTSEVSFQGSPVSAGGIDGGMNAVRSHLNPSASVSNAPGSESHM</sequence>
<dbReference type="EMBL" id="JAAIUW010000012">
    <property type="protein sequence ID" value="KAF7806804.1"/>
    <property type="molecule type" value="Genomic_DNA"/>
</dbReference>
<feature type="compositionally biased region" description="Basic residues" evidence="1">
    <location>
        <begin position="96"/>
        <end position="108"/>
    </location>
</feature>
<feature type="transmembrane region" description="Helical" evidence="2">
    <location>
        <begin position="168"/>
        <end position="185"/>
    </location>
</feature>
<feature type="region of interest" description="Disordered" evidence="1">
    <location>
        <begin position="144"/>
        <end position="167"/>
    </location>
</feature>
<protein>
    <recommendedName>
        <fullName evidence="5">Transmembrane protein</fullName>
    </recommendedName>
</protein>
<keyword evidence="4" id="KW-1185">Reference proteome</keyword>
<feature type="compositionally biased region" description="Polar residues" evidence="1">
    <location>
        <begin position="219"/>
        <end position="235"/>
    </location>
</feature>
<proteinExistence type="predicted"/>
<evidence type="ECO:0000256" key="2">
    <source>
        <dbReference type="SAM" id="Phobius"/>
    </source>
</evidence>
<evidence type="ECO:0000256" key="1">
    <source>
        <dbReference type="SAM" id="MobiDB-lite"/>
    </source>
</evidence>
<reference evidence="3" key="1">
    <citation type="submission" date="2020-09" db="EMBL/GenBank/DDBJ databases">
        <title>Genome-Enabled Discovery of Anthraquinone Biosynthesis in Senna tora.</title>
        <authorList>
            <person name="Kang S.-H."/>
            <person name="Pandey R.P."/>
            <person name="Lee C.-M."/>
            <person name="Sim J.-S."/>
            <person name="Jeong J.-T."/>
            <person name="Choi B.-S."/>
            <person name="Jung M."/>
            <person name="Ginzburg D."/>
            <person name="Zhao K."/>
            <person name="Won S.Y."/>
            <person name="Oh T.-J."/>
            <person name="Yu Y."/>
            <person name="Kim N.-H."/>
            <person name="Lee O.R."/>
            <person name="Lee T.-H."/>
            <person name="Bashyal P."/>
            <person name="Kim T.-S."/>
            <person name="Lee W.-H."/>
            <person name="Kawkins C."/>
            <person name="Kim C.-K."/>
            <person name="Kim J.S."/>
            <person name="Ahn B.O."/>
            <person name="Rhee S.Y."/>
            <person name="Sohng J.K."/>
        </authorList>
    </citation>
    <scope>NUCLEOTIDE SEQUENCE</scope>
    <source>
        <tissue evidence="3">Leaf</tissue>
    </source>
</reference>
<dbReference type="AlphaFoldDB" id="A0A834T0L8"/>
<dbReference type="Proteomes" id="UP000634136">
    <property type="component" value="Unassembled WGS sequence"/>
</dbReference>
<evidence type="ECO:0008006" key="5">
    <source>
        <dbReference type="Google" id="ProtNLM"/>
    </source>
</evidence>
<evidence type="ECO:0000313" key="4">
    <source>
        <dbReference type="Proteomes" id="UP000634136"/>
    </source>
</evidence>
<dbReference type="PANTHER" id="PTHR34188">
    <property type="entry name" value="OS01G0299500 PROTEIN"/>
    <property type="match status" value="1"/>
</dbReference>
<keyword evidence="2" id="KW-0472">Membrane</keyword>
<dbReference type="PANTHER" id="PTHR34188:SF20">
    <property type="entry name" value="PROTEIN, PUTATIVE-RELATED"/>
    <property type="match status" value="1"/>
</dbReference>
<evidence type="ECO:0000313" key="3">
    <source>
        <dbReference type="EMBL" id="KAF7806804.1"/>
    </source>
</evidence>
<keyword evidence="2" id="KW-1133">Transmembrane helix</keyword>